<dbReference type="HOGENOM" id="CLU_1626771_0_0_1"/>
<dbReference type="AlphaFoldDB" id="A0A067N2K8"/>
<evidence type="ECO:0000313" key="3">
    <source>
        <dbReference type="Proteomes" id="UP000027195"/>
    </source>
</evidence>
<feature type="compositionally biased region" description="Polar residues" evidence="1">
    <location>
        <begin position="1"/>
        <end position="12"/>
    </location>
</feature>
<accession>A0A067N2K8</accession>
<name>A0A067N2K8_BOTB1</name>
<evidence type="ECO:0000256" key="1">
    <source>
        <dbReference type="SAM" id="MobiDB-lite"/>
    </source>
</evidence>
<sequence>MSSTKPPTQSCTAHPRASFASTLARPRHPATSSSLCWRYVAPAHLTKLPLHLPTPISPASPHLACVYPWVFVPRFRCILLSLLFIARMMTRPAHGQSTMLPSSTALSLTAQSTMPPPLIITAMPTSAALPGICAVERRAIAMNVDLGGTMGRASVLPPRHLPT</sequence>
<dbReference type="InParanoid" id="A0A067N2K8"/>
<dbReference type="Proteomes" id="UP000027195">
    <property type="component" value="Unassembled WGS sequence"/>
</dbReference>
<feature type="region of interest" description="Disordered" evidence="1">
    <location>
        <begin position="1"/>
        <end position="25"/>
    </location>
</feature>
<reference evidence="3" key="1">
    <citation type="journal article" date="2014" name="Proc. Natl. Acad. Sci. U.S.A.">
        <title>Extensive sampling of basidiomycete genomes demonstrates inadequacy of the white-rot/brown-rot paradigm for wood decay fungi.</title>
        <authorList>
            <person name="Riley R."/>
            <person name="Salamov A.A."/>
            <person name="Brown D.W."/>
            <person name="Nagy L.G."/>
            <person name="Floudas D."/>
            <person name="Held B.W."/>
            <person name="Levasseur A."/>
            <person name="Lombard V."/>
            <person name="Morin E."/>
            <person name="Otillar R."/>
            <person name="Lindquist E.A."/>
            <person name="Sun H."/>
            <person name="LaButti K.M."/>
            <person name="Schmutz J."/>
            <person name="Jabbour D."/>
            <person name="Luo H."/>
            <person name="Baker S.E."/>
            <person name="Pisabarro A.G."/>
            <person name="Walton J.D."/>
            <person name="Blanchette R.A."/>
            <person name="Henrissat B."/>
            <person name="Martin F."/>
            <person name="Cullen D."/>
            <person name="Hibbett D.S."/>
            <person name="Grigoriev I.V."/>
        </authorList>
    </citation>
    <scope>NUCLEOTIDE SEQUENCE [LARGE SCALE GENOMIC DNA]</scope>
    <source>
        <strain evidence="3">FD-172 SS1</strain>
    </source>
</reference>
<gene>
    <name evidence="2" type="ORF">BOTBODRAFT_184992</name>
</gene>
<protein>
    <submittedName>
        <fullName evidence="2">Uncharacterized protein</fullName>
    </submittedName>
</protein>
<dbReference type="EMBL" id="KL198021">
    <property type="protein sequence ID" value="KDQ18337.1"/>
    <property type="molecule type" value="Genomic_DNA"/>
</dbReference>
<keyword evidence="3" id="KW-1185">Reference proteome</keyword>
<evidence type="ECO:0000313" key="2">
    <source>
        <dbReference type="EMBL" id="KDQ18337.1"/>
    </source>
</evidence>
<organism evidence="2 3">
    <name type="scientific">Botryobasidium botryosum (strain FD-172 SS1)</name>
    <dbReference type="NCBI Taxonomy" id="930990"/>
    <lineage>
        <taxon>Eukaryota</taxon>
        <taxon>Fungi</taxon>
        <taxon>Dikarya</taxon>
        <taxon>Basidiomycota</taxon>
        <taxon>Agaricomycotina</taxon>
        <taxon>Agaricomycetes</taxon>
        <taxon>Cantharellales</taxon>
        <taxon>Botryobasidiaceae</taxon>
        <taxon>Botryobasidium</taxon>
    </lineage>
</organism>
<proteinExistence type="predicted"/>